<feature type="domain" description="Amidase" evidence="8">
    <location>
        <begin position="75"/>
        <end position="554"/>
    </location>
</feature>
<dbReference type="Gene3D" id="3.90.1300.10">
    <property type="entry name" value="Amidase signature (AS) domain"/>
    <property type="match status" value="1"/>
</dbReference>
<dbReference type="InterPro" id="IPR023631">
    <property type="entry name" value="Amidase_dom"/>
</dbReference>
<dbReference type="RefSeq" id="XP_047756655.1">
    <property type="nucleotide sequence ID" value="XM_047899517.1"/>
</dbReference>
<dbReference type="PANTHER" id="PTHR46072">
    <property type="entry name" value="AMIDASE-RELATED-RELATED"/>
    <property type="match status" value="1"/>
</dbReference>
<evidence type="ECO:0000256" key="5">
    <source>
        <dbReference type="PIRSR" id="PIRSR001221-1"/>
    </source>
</evidence>
<dbReference type="SUPFAM" id="SSF75304">
    <property type="entry name" value="Amidase signature (AS) enzymes"/>
    <property type="match status" value="1"/>
</dbReference>
<dbReference type="Pfam" id="PF01425">
    <property type="entry name" value="Amidase"/>
    <property type="match status" value="1"/>
</dbReference>
<reference evidence="9" key="2">
    <citation type="journal article" date="2022" name="Microb. Genom.">
        <title>A chromosome-scale genome assembly of the tomato pathogen Cladosporium fulvum reveals a compartmentalized genome architecture and the presence of a dispensable chromosome.</title>
        <authorList>
            <person name="Zaccaron A.Z."/>
            <person name="Chen L.H."/>
            <person name="Samaras A."/>
            <person name="Stergiopoulos I."/>
        </authorList>
    </citation>
    <scope>NUCLEOTIDE SEQUENCE</scope>
    <source>
        <strain evidence="9">Race5_Kim</strain>
    </source>
</reference>
<dbReference type="GeneID" id="71980247"/>
<feature type="binding site" evidence="6">
    <location>
        <position position="179"/>
    </location>
    <ligand>
        <name>substrate</name>
    </ligand>
</feature>
<evidence type="ECO:0000256" key="3">
    <source>
        <dbReference type="ARBA" id="ARBA00012922"/>
    </source>
</evidence>
<gene>
    <name evidence="9" type="ORF">CLAFUR5_00369</name>
</gene>
<evidence type="ECO:0000313" key="10">
    <source>
        <dbReference type="Proteomes" id="UP000756132"/>
    </source>
</evidence>
<dbReference type="PIRSF" id="PIRSF001221">
    <property type="entry name" value="Amidase_fungi"/>
    <property type="match status" value="1"/>
</dbReference>
<feature type="active site" description="Acyl-ester intermediate" evidence="5">
    <location>
        <position position="229"/>
    </location>
</feature>
<protein>
    <recommendedName>
        <fullName evidence="3">amidase</fullName>
        <ecNumber evidence="3">3.5.1.4</ecNumber>
    </recommendedName>
</protein>
<proteinExistence type="inferred from homology"/>
<keyword evidence="10" id="KW-1185">Reference proteome</keyword>
<sequence>MAQDWRQKATSRQEHRNRTIEDVHPSVPEVPEDLPRNVTGVPGQLLTKDVVTMTETAPELLVRRLASGEVTSASVTSAFLQRAGLASRLTNCVTELLPNAALERAQYLDGFLAKHKRPIGPLHGLPISVKEHISMKGLDLNCGFASWVGRVGEDDALILKLLWNAGAVFHARTTEPQTLMHLETSSNIYGVTVNPYNRDLTAGGSSGGEGALLGLKGSPLGIGSDIGGSIRSPAANNGVFGLRPTSHRLPLGGLMATMLGEEQIIPVVGPLSQSLEGIKLFMVSLLDQQPWLYDPSLTPIPWKDTTTNSLLRTGPDNHRKLRIGIMADDGIVRPHPPILRGLQTLTTKLQAHPDIELITFPPYQHDEAWRIISSLYFSDGGTEEIEAIDASGEPWRPLSTFIIMENPNVKTLTLPETWKATIERDAYKEAYSRHWNSVNTELPGPMSESPVAVGAEGIQEKMVDVILCPVGPGCAPLLDTARYWNYTSQWNLLDYPAIAFPTGLACGAEDVAEKDYKPRNEQDAYNHGLYDPERYADAPISLQLVGRRYEDEKLIEALEMMLEIAGMSCRALEAKL</sequence>
<dbReference type="AlphaFoldDB" id="A0A9Q8L7L5"/>
<evidence type="ECO:0000256" key="7">
    <source>
        <dbReference type="SAM" id="MobiDB-lite"/>
    </source>
</evidence>
<keyword evidence="4" id="KW-0378">Hydrolase</keyword>
<comment type="similarity">
    <text evidence="2">Belongs to the amidase family.</text>
</comment>
<dbReference type="GO" id="GO:0004040">
    <property type="term" value="F:amidase activity"/>
    <property type="evidence" value="ECO:0007669"/>
    <property type="project" value="UniProtKB-EC"/>
</dbReference>
<evidence type="ECO:0000313" key="9">
    <source>
        <dbReference type="EMBL" id="UJO12289.1"/>
    </source>
</evidence>
<evidence type="ECO:0000256" key="6">
    <source>
        <dbReference type="PIRSR" id="PIRSR001221-2"/>
    </source>
</evidence>
<dbReference type="EC" id="3.5.1.4" evidence="3"/>
<dbReference type="EMBL" id="CP090163">
    <property type="protein sequence ID" value="UJO12289.1"/>
    <property type="molecule type" value="Genomic_DNA"/>
</dbReference>
<dbReference type="PROSITE" id="PS00571">
    <property type="entry name" value="AMIDASES"/>
    <property type="match status" value="1"/>
</dbReference>
<reference evidence="9" key="1">
    <citation type="submission" date="2021-12" db="EMBL/GenBank/DDBJ databases">
        <authorList>
            <person name="Zaccaron A."/>
            <person name="Stergiopoulos I."/>
        </authorList>
    </citation>
    <scope>NUCLEOTIDE SEQUENCE</scope>
    <source>
        <strain evidence="9">Race5_Kim</strain>
    </source>
</reference>
<dbReference type="OMA" id="AQVATNC"/>
<organism evidence="9 10">
    <name type="scientific">Passalora fulva</name>
    <name type="common">Tomato leaf mold</name>
    <name type="synonym">Cladosporium fulvum</name>
    <dbReference type="NCBI Taxonomy" id="5499"/>
    <lineage>
        <taxon>Eukaryota</taxon>
        <taxon>Fungi</taxon>
        <taxon>Dikarya</taxon>
        <taxon>Ascomycota</taxon>
        <taxon>Pezizomycotina</taxon>
        <taxon>Dothideomycetes</taxon>
        <taxon>Dothideomycetidae</taxon>
        <taxon>Mycosphaerellales</taxon>
        <taxon>Mycosphaerellaceae</taxon>
        <taxon>Fulvia</taxon>
    </lineage>
</organism>
<evidence type="ECO:0000256" key="2">
    <source>
        <dbReference type="ARBA" id="ARBA00009199"/>
    </source>
</evidence>
<feature type="binding site" evidence="6">
    <location>
        <position position="205"/>
    </location>
    <ligand>
        <name>substrate</name>
    </ligand>
</feature>
<dbReference type="Proteomes" id="UP000756132">
    <property type="component" value="Chromosome 1"/>
</dbReference>
<feature type="active site" description="Charge relay system" evidence="5">
    <location>
        <position position="130"/>
    </location>
</feature>
<evidence type="ECO:0000256" key="1">
    <source>
        <dbReference type="ARBA" id="ARBA00001311"/>
    </source>
</evidence>
<dbReference type="InterPro" id="IPR036928">
    <property type="entry name" value="AS_sf"/>
</dbReference>
<feature type="binding site" evidence="6">
    <location>
        <begin position="226"/>
        <end position="229"/>
    </location>
    <ligand>
        <name>substrate</name>
    </ligand>
</feature>
<feature type="active site" description="Charge relay system" evidence="5">
    <location>
        <position position="205"/>
    </location>
</feature>
<dbReference type="PANTHER" id="PTHR46072:SF4">
    <property type="entry name" value="AMIDASE C550.07-RELATED"/>
    <property type="match status" value="1"/>
</dbReference>
<comment type="catalytic activity">
    <reaction evidence="1">
        <text>a monocarboxylic acid amide + H2O = a monocarboxylate + NH4(+)</text>
        <dbReference type="Rhea" id="RHEA:12020"/>
        <dbReference type="ChEBI" id="CHEBI:15377"/>
        <dbReference type="ChEBI" id="CHEBI:28938"/>
        <dbReference type="ChEBI" id="CHEBI:35757"/>
        <dbReference type="ChEBI" id="CHEBI:83628"/>
        <dbReference type="EC" id="3.5.1.4"/>
    </reaction>
</comment>
<dbReference type="OrthoDB" id="6428749at2759"/>
<name>A0A9Q8L7L5_PASFU</name>
<feature type="region of interest" description="Disordered" evidence="7">
    <location>
        <begin position="1"/>
        <end position="24"/>
    </location>
</feature>
<evidence type="ECO:0000259" key="8">
    <source>
        <dbReference type="Pfam" id="PF01425"/>
    </source>
</evidence>
<accession>A0A9Q8L7L5</accession>
<dbReference type="KEGG" id="ffu:CLAFUR5_00369"/>
<dbReference type="InterPro" id="IPR020556">
    <property type="entry name" value="Amidase_CS"/>
</dbReference>
<evidence type="ECO:0000256" key="4">
    <source>
        <dbReference type="ARBA" id="ARBA00022801"/>
    </source>
</evidence>